<dbReference type="RefSeq" id="WP_332520547.1">
    <property type="nucleotide sequence ID" value="NZ_JANRHA010000014.1"/>
</dbReference>
<sequence length="268" mass="30786">MAGNAPHDDKIPVDKVPDAGGRARCEFRFYEELNDFLRPALRKRTFTHDFDGTPTVKDRVESLGVPHTEVDLILVDGQSVDFDRRLCGGERVAVYPVFERFDLHGVTRLRPHPLRSPRFLLDVHLGRLAAYLRLLGFDSRYRNDADDDELLDIATESGRILLTRDVGLLKRAALTRGAFLHETDPRRQLREVVDRFELWGTFASLTRCARCNGLITPTTRQDARGSVPEQVAREQRTFSRCGDCCRIYWRGSHVERLRRRLAEVGVTW</sequence>
<dbReference type="Pfam" id="PF14451">
    <property type="entry name" value="Ub-Mut7C"/>
    <property type="match status" value="1"/>
</dbReference>
<accession>A0A9X4M3Q7</accession>
<protein>
    <submittedName>
        <fullName evidence="3">Mut7-C ubiquitin/RNAse domain-containing protein</fullName>
    </submittedName>
</protein>
<dbReference type="InterPro" id="IPR002782">
    <property type="entry name" value="Mut7-C_RNAse_dom"/>
</dbReference>
<dbReference type="PANTHER" id="PTHR39081:SF1">
    <property type="entry name" value="MUT7-C RNASE DOMAIN-CONTAINING PROTEIN"/>
    <property type="match status" value="1"/>
</dbReference>
<gene>
    <name evidence="3" type="ORF">NVS88_18150</name>
</gene>
<comment type="caution">
    <text evidence="3">The sequence shown here is derived from an EMBL/GenBank/DDBJ whole genome shotgun (WGS) entry which is preliminary data.</text>
</comment>
<keyword evidence="4" id="KW-1185">Reference proteome</keyword>
<name>A0A9X4M3Q7_9ACTN</name>
<dbReference type="Pfam" id="PF01927">
    <property type="entry name" value="Mut7-C"/>
    <property type="match status" value="1"/>
</dbReference>
<reference evidence="3" key="1">
    <citation type="submission" date="2022-08" db="EMBL/GenBank/DDBJ databases">
        <title>Genome analysis of Corynebacteriales strain.</title>
        <authorList>
            <person name="Lee S.D."/>
        </authorList>
    </citation>
    <scope>NUCLEOTIDE SEQUENCE</scope>
    <source>
        <strain evidence="3">D3-21</strain>
    </source>
</reference>
<dbReference type="PANTHER" id="PTHR39081">
    <property type="entry name" value="MUT7-C DOMAIN-CONTAINING PROTEIN"/>
    <property type="match status" value="1"/>
</dbReference>
<feature type="domain" description="Mut7-C RNAse" evidence="1">
    <location>
        <begin position="117"/>
        <end position="260"/>
    </location>
</feature>
<evidence type="ECO:0000259" key="2">
    <source>
        <dbReference type="Pfam" id="PF14451"/>
    </source>
</evidence>
<feature type="domain" description="Ubiquitin Mut7-C" evidence="2">
    <location>
        <begin position="25"/>
        <end position="102"/>
    </location>
</feature>
<evidence type="ECO:0000259" key="1">
    <source>
        <dbReference type="Pfam" id="PF01927"/>
    </source>
</evidence>
<organism evidence="3 4">
    <name type="scientific">Speluncibacter jeojiensis</name>
    <dbReference type="NCBI Taxonomy" id="2710754"/>
    <lineage>
        <taxon>Bacteria</taxon>
        <taxon>Bacillati</taxon>
        <taxon>Actinomycetota</taxon>
        <taxon>Actinomycetes</taxon>
        <taxon>Mycobacteriales</taxon>
        <taxon>Speluncibacteraceae</taxon>
        <taxon>Speluncibacter</taxon>
    </lineage>
</organism>
<dbReference type="AlphaFoldDB" id="A0A9X4M3Q7"/>
<dbReference type="Proteomes" id="UP001152755">
    <property type="component" value="Unassembled WGS sequence"/>
</dbReference>
<evidence type="ECO:0000313" key="3">
    <source>
        <dbReference type="EMBL" id="MDG3016480.1"/>
    </source>
</evidence>
<dbReference type="EMBL" id="JANRHA010000014">
    <property type="protein sequence ID" value="MDG3016480.1"/>
    <property type="molecule type" value="Genomic_DNA"/>
</dbReference>
<proteinExistence type="predicted"/>
<evidence type="ECO:0000313" key="4">
    <source>
        <dbReference type="Proteomes" id="UP001152755"/>
    </source>
</evidence>
<dbReference type="InterPro" id="IPR027798">
    <property type="entry name" value="Ub_Mut7C"/>
</dbReference>